<evidence type="ECO:0000256" key="1">
    <source>
        <dbReference type="ARBA" id="ARBA00004141"/>
    </source>
</evidence>
<feature type="transmembrane region" description="Helical" evidence="10">
    <location>
        <begin position="167"/>
        <end position="187"/>
    </location>
</feature>
<dbReference type="PANTHER" id="PTHR24243:SF230">
    <property type="entry name" value="G-PROTEIN COUPLED RECEPTORS FAMILY 1 PROFILE DOMAIN-CONTAINING PROTEIN"/>
    <property type="match status" value="1"/>
</dbReference>
<feature type="transmembrane region" description="Helical" evidence="10">
    <location>
        <begin position="208"/>
        <end position="228"/>
    </location>
</feature>
<dbReference type="GO" id="GO:0005886">
    <property type="term" value="C:plasma membrane"/>
    <property type="evidence" value="ECO:0007669"/>
    <property type="project" value="TreeGrafter"/>
</dbReference>
<evidence type="ECO:0000313" key="12">
    <source>
        <dbReference type="EMBL" id="KAK2170406.1"/>
    </source>
</evidence>
<gene>
    <name evidence="12" type="ORF">LSH36_3g25012</name>
</gene>
<evidence type="ECO:0000256" key="10">
    <source>
        <dbReference type="SAM" id="Phobius"/>
    </source>
</evidence>
<feature type="region of interest" description="Disordered" evidence="9">
    <location>
        <begin position="298"/>
        <end position="369"/>
    </location>
</feature>
<feature type="transmembrane region" description="Helical" evidence="10">
    <location>
        <begin position="248"/>
        <end position="273"/>
    </location>
</feature>
<keyword evidence="4 8" id="KW-0297">G-protein coupled receptor</keyword>
<dbReference type="Proteomes" id="UP001208570">
    <property type="component" value="Unassembled WGS sequence"/>
</dbReference>
<keyword evidence="7 8" id="KW-0807">Transducer</keyword>
<evidence type="ECO:0000256" key="5">
    <source>
        <dbReference type="ARBA" id="ARBA00023136"/>
    </source>
</evidence>
<feature type="transmembrane region" description="Helical" evidence="10">
    <location>
        <begin position="130"/>
        <end position="152"/>
    </location>
</feature>
<feature type="compositionally biased region" description="Basic and acidic residues" evidence="9">
    <location>
        <begin position="328"/>
        <end position="341"/>
    </location>
</feature>
<name>A0AAD9KFS4_9ANNE</name>
<evidence type="ECO:0000256" key="2">
    <source>
        <dbReference type="ARBA" id="ARBA00022692"/>
    </source>
</evidence>
<evidence type="ECO:0000256" key="7">
    <source>
        <dbReference type="ARBA" id="ARBA00023224"/>
    </source>
</evidence>
<evidence type="ECO:0000256" key="3">
    <source>
        <dbReference type="ARBA" id="ARBA00022989"/>
    </source>
</evidence>
<proteinExistence type="inferred from homology"/>
<dbReference type="Gene3D" id="1.20.1070.10">
    <property type="entry name" value="Rhodopsin 7-helix transmembrane proteins"/>
    <property type="match status" value="1"/>
</dbReference>
<dbReference type="InterPro" id="IPR017452">
    <property type="entry name" value="GPCR_Rhodpsn_7TM"/>
</dbReference>
<comment type="caution">
    <text evidence="12">The sequence shown here is derived from an EMBL/GenBank/DDBJ whole genome shotgun (WGS) entry which is preliminary data.</text>
</comment>
<keyword evidence="6 8" id="KW-0675">Receptor</keyword>
<organism evidence="12 13">
    <name type="scientific">Paralvinella palmiformis</name>
    <dbReference type="NCBI Taxonomy" id="53620"/>
    <lineage>
        <taxon>Eukaryota</taxon>
        <taxon>Metazoa</taxon>
        <taxon>Spiralia</taxon>
        <taxon>Lophotrochozoa</taxon>
        <taxon>Annelida</taxon>
        <taxon>Polychaeta</taxon>
        <taxon>Sedentaria</taxon>
        <taxon>Canalipalpata</taxon>
        <taxon>Terebellida</taxon>
        <taxon>Terebelliformia</taxon>
        <taxon>Alvinellidae</taxon>
        <taxon>Paralvinella</taxon>
    </lineage>
</organism>
<keyword evidence="13" id="KW-1185">Reference proteome</keyword>
<comment type="subcellular location">
    <subcellularLocation>
        <location evidence="1">Membrane</location>
        <topology evidence="1">Multi-pass membrane protein</topology>
    </subcellularLocation>
</comment>
<dbReference type="PRINTS" id="PR00237">
    <property type="entry name" value="GPCRRHODOPSN"/>
</dbReference>
<accession>A0AAD9KFS4</accession>
<evidence type="ECO:0000313" key="13">
    <source>
        <dbReference type="Proteomes" id="UP001208570"/>
    </source>
</evidence>
<evidence type="ECO:0000256" key="9">
    <source>
        <dbReference type="SAM" id="MobiDB-lite"/>
    </source>
</evidence>
<evidence type="ECO:0000256" key="6">
    <source>
        <dbReference type="ARBA" id="ARBA00023170"/>
    </source>
</evidence>
<evidence type="ECO:0000256" key="4">
    <source>
        <dbReference type="ARBA" id="ARBA00023040"/>
    </source>
</evidence>
<dbReference type="InterPro" id="IPR000276">
    <property type="entry name" value="GPCR_Rhodpsn"/>
</dbReference>
<dbReference type="GO" id="GO:0004930">
    <property type="term" value="F:G protein-coupled receptor activity"/>
    <property type="evidence" value="ECO:0007669"/>
    <property type="project" value="UniProtKB-KW"/>
</dbReference>
<dbReference type="PROSITE" id="PS00237">
    <property type="entry name" value="G_PROTEIN_RECEP_F1_1"/>
    <property type="match status" value="1"/>
</dbReference>
<sequence length="430" mass="49179">MPLSVASFSPDFVSSRNEAKEVFLAVRHHKVKLDSGIQLAFALLLEYTSDMEAEAFNVNLSRTVSQPNYTSNRHLSFPTNGTEYETFDRAIHYLNEIGIPLLVIFGCLGNMLSLVVFVSTHLRYQSSSVYLAFLNVVDTGFLLNLFLTWFSWLDIRLFHRQGWCQMVIYFTFVFGFLSVWTVVAFTVERFIVVFRPLRRQQWCTRRRAKIVLCSLTAFAVIFYSFPLWCAKVDYDGAHSRCTYNPDYRLFLMIMTLLDTLITLVIPSLAIVILNGGITYKICHFFSIRFHVNGDHTAPCTSSSSSSSNPHEGKDADIPLRWPPTPVAKKPDDNSSGSRDRCPAANHHFRAGCPTRPPDGDVSHDRRRAAPPPCVWQMEQHSQANRRMRQIRTTRTLLIVSTVFVMLNLPSHAFRIYYVMLGLDLRRPIGD</sequence>
<feature type="transmembrane region" description="Helical" evidence="10">
    <location>
        <begin position="395"/>
        <end position="417"/>
    </location>
</feature>
<keyword evidence="2 8" id="KW-0812">Transmembrane</keyword>
<protein>
    <recommendedName>
        <fullName evidence="11">G-protein coupled receptors family 1 profile domain-containing protein</fullName>
    </recommendedName>
</protein>
<feature type="domain" description="G-protein coupled receptors family 1 profile" evidence="11">
    <location>
        <begin position="109"/>
        <end position="430"/>
    </location>
</feature>
<evidence type="ECO:0000259" key="11">
    <source>
        <dbReference type="PROSITE" id="PS50262"/>
    </source>
</evidence>
<comment type="similarity">
    <text evidence="8">Belongs to the G-protein coupled receptor 1 family.</text>
</comment>
<evidence type="ECO:0000256" key="8">
    <source>
        <dbReference type="RuleBase" id="RU000688"/>
    </source>
</evidence>
<keyword evidence="3 10" id="KW-1133">Transmembrane helix</keyword>
<dbReference type="PROSITE" id="PS50262">
    <property type="entry name" value="G_PROTEIN_RECEP_F1_2"/>
    <property type="match status" value="1"/>
</dbReference>
<dbReference type="SUPFAM" id="SSF81321">
    <property type="entry name" value="Family A G protein-coupled receptor-like"/>
    <property type="match status" value="1"/>
</dbReference>
<feature type="transmembrane region" description="Helical" evidence="10">
    <location>
        <begin position="97"/>
        <end position="118"/>
    </location>
</feature>
<reference evidence="12" key="1">
    <citation type="journal article" date="2023" name="Mol. Biol. Evol.">
        <title>Third-Generation Sequencing Reveals the Adaptive Role of the Epigenome in Three Deep-Sea Polychaetes.</title>
        <authorList>
            <person name="Perez M."/>
            <person name="Aroh O."/>
            <person name="Sun Y."/>
            <person name="Lan Y."/>
            <person name="Juniper S.K."/>
            <person name="Young C.R."/>
            <person name="Angers B."/>
            <person name="Qian P.Y."/>
        </authorList>
    </citation>
    <scope>NUCLEOTIDE SEQUENCE</scope>
    <source>
        <strain evidence="12">P08H-3</strain>
    </source>
</reference>
<keyword evidence="5 10" id="KW-0472">Membrane</keyword>
<dbReference type="PANTHER" id="PTHR24243">
    <property type="entry name" value="G-PROTEIN COUPLED RECEPTOR"/>
    <property type="match status" value="1"/>
</dbReference>
<dbReference type="AlphaFoldDB" id="A0AAD9KFS4"/>
<dbReference type="EMBL" id="JAODUP010000003">
    <property type="protein sequence ID" value="KAK2170406.1"/>
    <property type="molecule type" value="Genomic_DNA"/>
</dbReference>
<dbReference type="Pfam" id="PF00001">
    <property type="entry name" value="7tm_1"/>
    <property type="match status" value="1"/>
</dbReference>